<organism evidence="1">
    <name type="scientific">Cyclophora tenuis</name>
    <name type="common">Marine diatom</name>
    <dbReference type="NCBI Taxonomy" id="216820"/>
    <lineage>
        <taxon>Eukaryota</taxon>
        <taxon>Sar</taxon>
        <taxon>Stramenopiles</taxon>
        <taxon>Ochrophyta</taxon>
        <taxon>Bacillariophyta</taxon>
        <taxon>Fragilariophyceae</taxon>
        <taxon>Fragilariophycidae</taxon>
        <taxon>Cyclophorales</taxon>
        <taxon>Cyclophoraceae</taxon>
        <taxon>Cyclophora</taxon>
    </lineage>
</organism>
<evidence type="ECO:0000313" key="1">
    <source>
        <dbReference type="EMBL" id="CAD8939476.1"/>
    </source>
</evidence>
<dbReference type="AlphaFoldDB" id="A0A7S1D674"/>
<gene>
    <name evidence="1" type="ORF">CTEN0397_LOCUS10539</name>
</gene>
<accession>A0A7S1D674</accession>
<sequence>MSLTVKEILDQWPAPKPTTTAAPAFANFATISNRLAKPSAPPLAAANTGTSYCRNMDHPHRQQICTSSRQGPQLGCEQGLEPSLSCFGRLRLIVCWPTA</sequence>
<name>A0A7S1D674_CYCTE</name>
<dbReference type="EMBL" id="HBFW01016467">
    <property type="protein sequence ID" value="CAD8939476.1"/>
    <property type="molecule type" value="Transcribed_RNA"/>
</dbReference>
<proteinExistence type="predicted"/>
<reference evidence="1" key="1">
    <citation type="submission" date="2021-01" db="EMBL/GenBank/DDBJ databases">
        <authorList>
            <person name="Corre E."/>
            <person name="Pelletier E."/>
            <person name="Niang G."/>
            <person name="Scheremetjew M."/>
            <person name="Finn R."/>
            <person name="Kale V."/>
            <person name="Holt S."/>
            <person name="Cochrane G."/>
            <person name="Meng A."/>
            <person name="Brown T."/>
            <person name="Cohen L."/>
        </authorList>
    </citation>
    <scope>NUCLEOTIDE SEQUENCE</scope>
    <source>
        <strain evidence="1">ECT3854</strain>
    </source>
</reference>
<protein>
    <submittedName>
        <fullName evidence="1">Uncharacterized protein</fullName>
    </submittedName>
</protein>